<proteinExistence type="predicted"/>
<sequence>MTGTIVGKPVLVANNASPVQEPSQGQIHEAARLLWPAPLVKCKTTSQNQRMRRPTVIGVRTIVTVSHMCSLDVWSCVGRRNNRLSIFSIPTTAIPSRT</sequence>
<dbReference type="HOGENOM" id="CLU_2334900_0_0_1"/>
<dbReference type="AlphaFoldDB" id="A0A0C3DN26"/>
<reference evidence="2" key="2">
    <citation type="submission" date="2015-01" db="EMBL/GenBank/DDBJ databases">
        <title>Evolutionary Origins and Diversification of the Mycorrhizal Mutualists.</title>
        <authorList>
            <consortium name="DOE Joint Genome Institute"/>
            <consortium name="Mycorrhizal Genomics Consortium"/>
            <person name="Kohler A."/>
            <person name="Kuo A."/>
            <person name="Nagy L.G."/>
            <person name="Floudas D."/>
            <person name="Copeland A."/>
            <person name="Barry K.W."/>
            <person name="Cichocki N."/>
            <person name="Veneault-Fourrey C."/>
            <person name="LaButti K."/>
            <person name="Lindquist E.A."/>
            <person name="Lipzen A."/>
            <person name="Lundell T."/>
            <person name="Morin E."/>
            <person name="Murat C."/>
            <person name="Riley R."/>
            <person name="Ohm R."/>
            <person name="Sun H."/>
            <person name="Tunlid A."/>
            <person name="Henrissat B."/>
            <person name="Grigoriev I.V."/>
            <person name="Hibbett D.S."/>
            <person name="Martin F."/>
        </authorList>
    </citation>
    <scope>NUCLEOTIDE SEQUENCE [LARGE SCALE GENOMIC DNA]</scope>
    <source>
        <strain evidence="2">Foug A</strain>
    </source>
</reference>
<keyword evidence="2" id="KW-1185">Reference proteome</keyword>
<reference evidence="1 2" key="1">
    <citation type="submission" date="2014-04" db="EMBL/GenBank/DDBJ databases">
        <authorList>
            <consortium name="DOE Joint Genome Institute"/>
            <person name="Kuo A."/>
            <person name="Kohler A."/>
            <person name="Nagy L.G."/>
            <person name="Floudas D."/>
            <person name="Copeland A."/>
            <person name="Barry K.W."/>
            <person name="Cichocki N."/>
            <person name="Veneault-Fourrey C."/>
            <person name="LaButti K."/>
            <person name="Lindquist E.A."/>
            <person name="Lipzen A."/>
            <person name="Lundell T."/>
            <person name="Morin E."/>
            <person name="Murat C."/>
            <person name="Sun H."/>
            <person name="Tunlid A."/>
            <person name="Henrissat B."/>
            <person name="Grigoriev I.V."/>
            <person name="Hibbett D.S."/>
            <person name="Martin F."/>
            <person name="Nordberg H.P."/>
            <person name="Cantor M.N."/>
            <person name="Hua S.X."/>
        </authorList>
    </citation>
    <scope>NUCLEOTIDE SEQUENCE [LARGE SCALE GENOMIC DNA]</scope>
    <source>
        <strain evidence="1 2">Foug A</strain>
    </source>
</reference>
<dbReference type="Proteomes" id="UP000053989">
    <property type="component" value="Unassembled WGS sequence"/>
</dbReference>
<dbReference type="EMBL" id="KN822098">
    <property type="protein sequence ID" value="KIM57604.1"/>
    <property type="molecule type" value="Genomic_DNA"/>
</dbReference>
<evidence type="ECO:0000313" key="1">
    <source>
        <dbReference type="EMBL" id="KIM57604.1"/>
    </source>
</evidence>
<protein>
    <submittedName>
        <fullName evidence="1">Uncharacterized protein</fullName>
    </submittedName>
</protein>
<accession>A0A0C3DN26</accession>
<name>A0A0C3DN26_9AGAM</name>
<gene>
    <name evidence="1" type="ORF">SCLCIDRAFT_1219282</name>
</gene>
<dbReference type="InParanoid" id="A0A0C3DN26"/>
<evidence type="ECO:0000313" key="2">
    <source>
        <dbReference type="Proteomes" id="UP000053989"/>
    </source>
</evidence>
<organism evidence="1 2">
    <name type="scientific">Scleroderma citrinum Foug A</name>
    <dbReference type="NCBI Taxonomy" id="1036808"/>
    <lineage>
        <taxon>Eukaryota</taxon>
        <taxon>Fungi</taxon>
        <taxon>Dikarya</taxon>
        <taxon>Basidiomycota</taxon>
        <taxon>Agaricomycotina</taxon>
        <taxon>Agaricomycetes</taxon>
        <taxon>Agaricomycetidae</taxon>
        <taxon>Boletales</taxon>
        <taxon>Sclerodermatineae</taxon>
        <taxon>Sclerodermataceae</taxon>
        <taxon>Scleroderma</taxon>
    </lineage>
</organism>